<dbReference type="InterPro" id="IPR005835">
    <property type="entry name" value="NTP_transferase_dom"/>
</dbReference>
<proteinExistence type="predicted"/>
<keyword evidence="2" id="KW-0548">Nucleotidyltransferase</keyword>
<dbReference type="RefSeq" id="WP_107035424.1">
    <property type="nucleotide sequence ID" value="NZ_PUBV01000005.1"/>
</dbReference>
<dbReference type="GO" id="GO:0016779">
    <property type="term" value="F:nucleotidyltransferase activity"/>
    <property type="evidence" value="ECO:0007669"/>
    <property type="project" value="UniProtKB-KW"/>
</dbReference>
<evidence type="ECO:0000259" key="3">
    <source>
        <dbReference type="Pfam" id="PF00483"/>
    </source>
</evidence>
<evidence type="ECO:0000256" key="2">
    <source>
        <dbReference type="ARBA" id="ARBA00022695"/>
    </source>
</evidence>
<keyword evidence="5" id="KW-1185">Reference proteome</keyword>
<organism evidence="4 5">
    <name type="scientific">Paramuribaculum intestinale</name>
    <dbReference type="NCBI Taxonomy" id="2094151"/>
    <lineage>
        <taxon>Bacteria</taxon>
        <taxon>Pseudomonadati</taxon>
        <taxon>Bacteroidota</taxon>
        <taxon>Bacteroidia</taxon>
        <taxon>Bacteroidales</taxon>
        <taxon>Muribaculaceae</taxon>
        <taxon>Paramuribaculum</taxon>
    </lineage>
</organism>
<dbReference type="Proteomes" id="UP000244925">
    <property type="component" value="Unassembled WGS sequence"/>
</dbReference>
<evidence type="ECO:0000313" key="4">
    <source>
        <dbReference type="EMBL" id="PWB08678.1"/>
    </source>
</evidence>
<comment type="caution">
    <text evidence="4">The sequence shown here is derived from an EMBL/GenBank/DDBJ whole genome shotgun (WGS) entry which is preliminary data.</text>
</comment>
<dbReference type="PANTHER" id="PTHR43584">
    <property type="entry name" value="NUCLEOTIDYL TRANSFERASE"/>
    <property type="match status" value="1"/>
</dbReference>
<name>A0A2V1IUV6_9BACT</name>
<dbReference type="Pfam" id="PF00483">
    <property type="entry name" value="NTP_transferase"/>
    <property type="match status" value="1"/>
</dbReference>
<dbReference type="EMBL" id="PUBV01000005">
    <property type="protein sequence ID" value="PWB08678.1"/>
    <property type="molecule type" value="Genomic_DNA"/>
</dbReference>
<sequence length="247" mass="26842">MNYGIIAAGKGERLSSEGISLPKPLVAPAGEPLIRRLIRIMSMPGGEAAMTRLGVIVREPGIAGSVREACASLGIDAPLDLTVKATADSMLSFAEVTGRFKGDFIVTTVDTVFEQSEMIRLAEAFAARTDADGYMGVSEYADDEKPLWVSTDADGYITAFTDRRRDDSRYVSAGVYCLPPTALECLAQCRAAGITRMRHFQRALLDKGLRLRAWPMGKVVDVDHAADIDAARQIIESDNDHHQHGRD</sequence>
<evidence type="ECO:0000313" key="5">
    <source>
        <dbReference type="Proteomes" id="UP000244925"/>
    </source>
</evidence>
<protein>
    <submittedName>
        <fullName evidence="4">Nucleoside-diphosphate-sugar pyrophosphorylase</fullName>
    </submittedName>
</protein>
<dbReference type="Gene3D" id="3.90.550.10">
    <property type="entry name" value="Spore Coat Polysaccharide Biosynthesis Protein SpsA, Chain A"/>
    <property type="match status" value="1"/>
</dbReference>
<keyword evidence="1" id="KW-0808">Transferase</keyword>
<accession>A0A2V1IUV6</accession>
<dbReference type="AlphaFoldDB" id="A0A2V1IUV6"/>
<feature type="domain" description="Nucleotidyl transferase" evidence="3">
    <location>
        <begin position="5"/>
        <end position="192"/>
    </location>
</feature>
<dbReference type="SUPFAM" id="SSF53448">
    <property type="entry name" value="Nucleotide-diphospho-sugar transferases"/>
    <property type="match status" value="1"/>
</dbReference>
<gene>
    <name evidence="4" type="ORF">C5O25_03895</name>
</gene>
<dbReference type="PANTHER" id="PTHR43584:SF8">
    <property type="entry name" value="N-ACETYLMURAMATE ALPHA-1-PHOSPHATE URIDYLYLTRANSFERASE"/>
    <property type="match status" value="1"/>
</dbReference>
<dbReference type="InterPro" id="IPR050065">
    <property type="entry name" value="GlmU-like"/>
</dbReference>
<reference evidence="5" key="1">
    <citation type="submission" date="2018-02" db="EMBL/GenBank/DDBJ databases">
        <authorList>
            <person name="Clavel T."/>
            <person name="Strowig T."/>
        </authorList>
    </citation>
    <scope>NUCLEOTIDE SEQUENCE [LARGE SCALE GENOMIC DNA]</scope>
    <source>
        <strain evidence="5">DSM 100764</strain>
    </source>
</reference>
<dbReference type="InterPro" id="IPR029044">
    <property type="entry name" value="Nucleotide-diphossugar_trans"/>
</dbReference>
<evidence type="ECO:0000256" key="1">
    <source>
        <dbReference type="ARBA" id="ARBA00022679"/>
    </source>
</evidence>